<accession>A0A5S6QCB2</accession>
<evidence type="ECO:0000256" key="5">
    <source>
        <dbReference type="ARBA" id="ARBA00022801"/>
    </source>
</evidence>
<feature type="active site" evidence="6">
    <location>
        <position position="171"/>
    </location>
</feature>
<evidence type="ECO:0000259" key="7">
    <source>
        <dbReference type="PROSITE" id="PS50957"/>
    </source>
</evidence>
<protein>
    <recommendedName>
        <fullName evidence="2">ubiquitinyl hydrolase 1</fullName>
        <ecNumber evidence="2">3.4.19.12</ecNumber>
    </recommendedName>
</protein>
<dbReference type="PROSITE" id="PS50957">
    <property type="entry name" value="JOSEPHIN"/>
    <property type="match status" value="1"/>
</dbReference>
<sequence>MADVTSPDGRMEELAGPSADWAVDINDCTDDEPRICGSVTVDALYSCLVAVDSTKERRIYHEKQLFQLCALHALNNLFQRAIYSKAQLDEICFRLTPSRLWNPHRSILGLGDYDINVIQEALLETGCLAMWFDKRKSVNSIPTADCVGLIVNVPHTSSLLGLPLPFRSSRHWYAIREIEGVFYNLDSKLSRAEVIGKRPQLMDFLSSLLRSGDVQLFTVVRRDQPANNANKESPETRPDLRR</sequence>
<dbReference type="Gene3D" id="3.90.70.40">
    <property type="match status" value="1"/>
</dbReference>
<dbReference type="AlphaFoldDB" id="A0A5S6QCB2"/>
<proteinExistence type="predicted"/>
<keyword evidence="8" id="KW-1185">Reference proteome</keyword>
<dbReference type="WBParaSite" id="TMUE_1000004848.1">
    <property type="protein sequence ID" value="TMUE_1000004848.1"/>
    <property type="gene ID" value="WBGene00294755"/>
</dbReference>
<evidence type="ECO:0000313" key="9">
    <source>
        <dbReference type="WBParaSite" id="TMUE_1000004848.1"/>
    </source>
</evidence>
<evidence type="ECO:0000256" key="1">
    <source>
        <dbReference type="ARBA" id="ARBA00000707"/>
    </source>
</evidence>
<organism evidence="8 9">
    <name type="scientific">Trichuris muris</name>
    <name type="common">Mouse whipworm</name>
    <dbReference type="NCBI Taxonomy" id="70415"/>
    <lineage>
        <taxon>Eukaryota</taxon>
        <taxon>Metazoa</taxon>
        <taxon>Ecdysozoa</taxon>
        <taxon>Nematoda</taxon>
        <taxon>Enoplea</taxon>
        <taxon>Dorylaimia</taxon>
        <taxon>Trichinellida</taxon>
        <taxon>Trichuridae</taxon>
        <taxon>Trichuris</taxon>
    </lineage>
</organism>
<dbReference type="GO" id="GO:0004843">
    <property type="term" value="F:cysteine-type deubiquitinase activity"/>
    <property type="evidence" value="ECO:0007669"/>
    <property type="project" value="UniProtKB-EC"/>
</dbReference>
<feature type="active site" evidence="6">
    <location>
        <position position="69"/>
    </location>
</feature>
<evidence type="ECO:0000256" key="6">
    <source>
        <dbReference type="PROSITE-ProRule" id="PRU00331"/>
    </source>
</evidence>
<keyword evidence="4" id="KW-0833">Ubl conjugation pathway</keyword>
<reference evidence="9" key="1">
    <citation type="submission" date="2019-12" db="UniProtKB">
        <authorList>
            <consortium name="WormBaseParasite"/>
        </authorList>
    </citation>
    <scope>IDENTIFICATION</scope>
</reference>
<dbReference type="EC" id="3.4.19.12" evidence="2"/>
<dbReference type="STRING" id="70415.A0A5S6QCB2"/>
<evidence type="ECO:0000313" key="8">
    <source>
        <dbReference type="Proteomes" id="UP000046395"/>
    </source>
</evidence>
<dbReference type="PANTHER" id="PTHR13291">
    <property type="entry name" value="JOSEPHIN 1, 2"/>
    <property type="match status" value="1"/>
</dbReference>
<dbReference type="GO" id="GO:0006508">
    <property type="term" value="P:proteolysis"/>
    <property type="evidence" value="ECO:0007669"/>
    <property type="project" value="UniProtKB-KW"/>
</dbReference>
<feature type="domain" description="Josephin" evidence="7">
    <location>
        <begin position="56"/>
        <end position="234"/>
    </location>
</feature>
<evidence type="ECO:0000256" key="3">
    <source>
        <dbReference type="ARBA" id="ARBA00022670"/>
    </source>
</evidence>
<dbReference type="InterPro" id="IPR040053">
    <property type="entry name" value="JOSD1/2"/>
</dbReference>
<name>A0A5S6QCB2_TRIMR</name>
<dbReference type="SMART" id="SM01246">
    <property type="entry name" value="Josephin"/>
    <property type="match status" value="1"/>
</dbReference>
<dbReference type="Pfam" id="PF02099">
    <property type="entry name" value="Josephin"/>
    <property type="match status" value="1"/>
</dbReference>
<comment type="catalytic activity">
    <reaction evidence="1">
        <text>Thiol-dependent hydrolysis of ester, thioester, amide, peptide and isopeptide bonds formed by the C-terminal Gly of ubiquitin (a 76-residue protein attached to proteins as an intracellular targeting signal).</text>
        <dbReference type="EC" id="3.4.19.12"/>
    </reaction>
</comment>
<dbReference type="Proteomes" id="UP000046395">
    <property type="component" value="Unassembled WGS sequence"/>
</dbReference>
<evidence type="ECO:0000256" key="2">
    <source>
        <dbReference type="ARBA" id="ARBA00012759"/>
    </source>
</evidence>
<dbReference type="PANTHER" id="PTHR13291:SF0">
    <property type="entry name" value="JOSEPHIN-LIKE PROTEIN"/>
    <property type="match status" value="1"/>
</dbReference>
<dbReference type="InterPro" id="IPR006155">
    <property type="entry name" value="Josephin"/>
</dbReference>
<feature type="active site" evidence="6">
    <location>
        <position position="186"/>
    </location>
</feature>
<keyword evidence="3" id="KW-0645">Protease</keyword>
<keyword evidence="5 6" id="KW-0378">Hydrolase</keyword>
<evidence type="ECO:0000256" key="4">
    <source>
        <dbReference type="ARBA" id="ARBA00022786"/>
    </source>
</evidence>
<dbReference type="GO" id="GO:0016579">
    <property type="term" value="P:protein deubiquitination"/>
    <property type="evidence" value="ECO:0007669"/>
    <property type="project" value="InterPro"/>
</dbReference>